<reference evidence="12" key="1">
    <citation type="submission" date="2020-12" db="EMBL/GenBank/DDBJ databases">
        <title>Bacterial taxonomy.</title>
        <authorList>
            <person name="Pan X."/>
        </authorList>
    </citation>
    <scope>NUCLEOTIDE SEQUENCE</scope>
    <source>
        <strain evidence="12">M0105</strain>
    </source>
</reference>
<evidence type="ECO:0000256" key="1">
    <source>
        <dbReference type="ARBA" id="ARBA00003109"/>
    </source>
</evidence>
<dbReference type="GO" id="GO:0009082">
    <property type="term" value="P:branched-chain amino acid biosynthetic process"/>
    <property type="evidence" value="ECO:0007669"/>
    <property type="project" value="UniProtKB-KW"/>
</dbReference>
<gene>
    <name evidence="12" type="ORF">H0I76_06515</name>
</gene>
<comment type="catalytic activity">
    <reaction evidence="9">
        <text>L-valine + 2-oxoglutarate = 3-methyl-2-oxobutanoate + L-glutamate</text>
        <dbReference type="Rhea" id="RHEA:24813"/>
        <dbReference type="ChEBI" id="CHEBI:11851"/>
        <dbReference type="ChEBI" id="CHEBI:16810"/>
        <dbReference type="ChEBI" id="CHEBI:29985"/>
        <dbReference type="ChEBI" id="CHEBI:57762"/>
        <dbReference type="EC" id="2.6.1.42"/>
    </reaction>
</comment>
<dbReference type="InterPro" id="IPR001544">
    <property type="entry name" value="Aminotrans_IV"/>
</dbReference>
<dbReference type="Proteomes" id="UP000655420">
    <property type="component" value="Unassembled WGS sequence"/>
</dbReference>
<evidence type="ECO:0000256" key="3">
    <source>
        <dbReference type="ARBA" id="ARBA00004931"/>
    </source>
</evidence>
<comment type="catalytic activity">
    <reaction evidence="11">
        <text>L-leucine + 2-oxoglutarate = 4-methyl-2-oxopentanoate + L-glutamate</text>
        <dbReference type="Rhea" id="RHEA:18321"/>
        <dbReference type="ChEBI" id="CHEBI:16810"/>
        <dbReference type="ChEBI" id="CHEBI:17865"/>
        <dbReference type="ChEBI" id="CHEBI:29985"/>
        <dbReference type="ChEBI" id="CHEBI:57427"/>
        <dbReference type="EC" id="2.6.1.42"/>
    </reaction>
</comment>
<dbReference type="GO" id="GO:0004084">
    <property type="term" value="F:branched-chain-amino-acid transaminase activity"/>
    <property type="evidence" value="ECO:0007669"/>
    <property type="project" value="UniProtKB-EC"/>
</dbReference>
<dbReference type="InterPro" id="IPR050571">
    <property type="entry name" value="Class-IV_PLP-Dep_Aminotrnsfr"/>
</dbReference>
<dbReference type="EMBL" id="JAEHHL010000002">
    <property type="protein sequence ID" value="MBK0398835.1"/>
    <property type="molecule type" value="Genomic_DNA"/>
</dbReference>
<keyword evidence="8" id="KW-0028">Amino-acid biosynthesis</keyword>
<dbReference type="SUPFAM" id="SSF56752">
    <property type="entry name" value="D-aminoacid aminotransferase-like PLP-dependent enzymes"/>
    <property type="match status" value="1"/>
</dbReference>
<comment type="catalytic activity">
    <reaction evidence="10">
        <text>L-isoleucine + 2-oxoglutarate = (S)-3-methyl-2-oxopentanoate + L-glutamate</text>
        <dbReference type="Rhea" id="RHEA:24801"/>
        <dbReference type="ChEBI" id="CHEBI:16810"/>
        <dbReference type="ChEBI" id="CHEBI:29985"/>
        <dbReference type="ChEBI" id="CHEBI:35146"/>
        <dbReference type="ChEBI" id="CHEBI:58045"/>
        <dbReference type="EC" id="2.6.1.42"/>
    </reaction>
</comment>
<evidence type="ECO:0000313" key="12">
    <source>
        <dbReference type="EMBL" id="MBK0398835.1"/>
    </source>
</evidence>
<evidence type="ECO:0000256" key="6">
    <source>
        <dbReference type="ARBA" id="ARBA00013053"/>
    </source>
</evidence>
<organism evidence="12 13">
    <name type="scientific">Thermohalobaculum xanthum</name>
    <dbReference type="NCBI Taxonomy" id="2753746"/>
    <lineage>
        <taxon>Bacteria</taxon>
        <taxon>Pseudomonadati</taxon>
        <taxon>Pseudomonadota</taxon>
        <taxon>Alphaproteobacteria</taxon>
        <taxon>Rhodobacterales</taxon>
        <taxon>Paracoccaceae</taxon>
        <taxon>Thermohalobaculum</taxon>
    </lineage>
</organism>
<evidence type="ECO:0000256" key="4">
    <source>
        <dbReference type="ARBA" id="ARBA00005072"/>
    </source>
</evidence>
<evidence type="ECO:0000256" key="5">
    <source>
        <dbReference type="ARBA" id="ARBA00009320"/>
    </source>
</evidence>
<sequence>MHDWSKGAAIIRGEIVPIAEARIGVTDWGMTRSDITYDVAPVLEGAFFRLPDYLARFAASRAALRLSIPEDDAAIRATLHAIVARAGLRNAYVAMVASRGAPAVPGSRDPRDCVNHFYAWCVPYLRVISAEVEARGARIWIARQTHRIPEDSINPRVKNYHWGDFTQALFEAYDHGADTAVLTDHAGNIAEGPGFNVFCVSGGRLITPRGHCLEGITRQTVLDAAAEAGVAAEVRDIPLAEFLDADEVFTATTAGGPVPVVRVDDRILGNGAPGPVSEMLRERYWQMTRRAALRDPVVYA</sequence>
<keyword evidence="13" id="KW-1185">Reference proteome</keyword>
<comment type="pathway">
    <text evidence="2">Amino-acid biosynthesis; L-isoleucine biosynthesis; L-isoleucine from 2-oxobutanoate: step 4/4.</text>
</comment>
<dbReference type="PANTHER" id="PTHR42743">
    <property type="entry name" value="AMINO-ACID AMINOTRANSFERASE"/>
    <property type="match status" value="1"/>
</dbReference>
<evidence type="ECO:0000256" key="10">
    <source>
        <dbReference type="ARBA" id="ARBA00048798"/>
    </source>
</evidence>
<protein>
    <recommendedName>
        <fullName evidence="7">Probable branched-chain-amino-acid aminotransferase</fullName>
        <ecNumber evidence="6">2.6.1.42</ecNumber>
    </recommendedName>
</protein>
<dbReference type="Gene3D" id="3.20.10.10">
    <property type="entry name" value="D-amino Acid Aminotransferase, subunit A, domain 2"/>
    <property type="match status" value="1"/>
</dbReference>
<evidence type="ECO:0000256" key="9">
    <source>
        <dbReference type="ARBA" id="ARBA00048212"/>
    </source>
</evidence>
<dbReference type="InterPro" id="IPR043132">
    <property type="entry name" value="BCAT-like_C"/>
</dbReference>
<dbReference type="InterPro" id="IPR036038">
    <property type="entry name" value="Aminotransferase-like"/>
</dbReference>
<comment type="function">
    <text evidence="1">Acts on leucine, isoleucine and valine.</text>
</comment>
<dbReference type="Pfam" id="PF01063">
    <property type="entry name" value="Aminotran_4"/>
    <property type="match status" value="1"/>
</dbReference>
<comment type="caution">
    <text evidence="12">The sequence shown here is derived from an EMBL/GenBank/DDBJ whole genome shotgun (WGS) entry which is preliminary data.</text>
</comment>
<dbReference type="Gene3D" id="3.30.470.10">
    <property type="match status" value="1"/>
</dbReference>
<keyword evidence="12" id="KW-0808">Transferase</keyword>
<evidence type="ECO:0000256" key="2">
    <source>
        <dbReference type="ARBA" id="ARBA00004824"/>
    </source>
</evidence>
<comment type="pathway">
    <text evidence="3">Amino-acid biosynthesis; L-valine biosynthesis; L-valine from pyruvate: step 4/4.</text>
</comment>
<keyword evidence="8" id="KW-0100">Branched-chain amino acid biosynthesis</keyword>
<proteinExistence type="inferred from homology"/>
<dbReference type="InterPro" id="IPR043131">
    <property type="entry name" value="BCAT-like_N"/>
</dbReference>
<dbReference type="PANTHER" id="PTHR42743:SF11">
    <property type="entry name" value="AMINODEOXYCHORISMATE LYASE"/>
    <property type="match status" value="1"/>
</dbReference>
<comment type="pathway">
    <text evidence="4">Amino-acid biosynthesis; L-leucine biosynthesis; L-leucine from 3-methyl-2-oxobutanoate: step 4/4.</text>
</comment>
<evidence type="ECO:0000256" key="7">
    <source>
        <dbReference type="ARBA" id="ARBA00014472"/>
    </source>
</evidence>
<evidence type="ECO:0000256" key="8">
    <source>
        <dbReference type="ARBA" id="ARBA00023304"/>
    </source>
</evidence>
<name>A0A8J7M6X5_9RHOB</name>
<dbReference type="RefSeq" id="WP_200608498.1">
    <property type="nucleotide sequence ID" value="NZ_JAEHHL010000002.1"/>
</dbReference>
<dbReference type="EC" id="2.6.1.42" evidence="6"/>
<evidence type="ECO:0000256" key="11">
    <source>
        <dbReference type="ARBA" id="ARBA00049229"/>
    </source>
</evidence>
<comment type="similarity">
    <text evidence="5">Belongs to the class-IV pyridoxal-phosphate-dependent aminotransferase family.</text>
</comment>
<dbReference type="AlphaFoldDB" id="A0A8J7M6X5"/>
<accession>A0A8J7M6X5</accession>
<evidence type="ECO:0000313" key="13">
    <source>
        <dbReference type="Proteomes" id="UP000655420"/>
    </source>
</evidence>
<keyword evidence="12" id="KW-0032">Aminotransferase</keyword>